<reference evidence="4" key="1">
    <citation type="journal article" date="2023" name="Insect Mol. Biol.">
        <title>Genome sequencing provides insights into the evolution of gene families encoding plant cell wall-degrading enzymes in longhorned beetles.</title>
        <authorList>
            <person name="Shin N.R."/>
            <person name="Okamura Y."/>
            <person name="Kirsch R."/>
            <person name="Pauchet Y."/>
        </authorList>
    </citation>
    <scope>NUCLEOTIDE SEQUENCE</scope>
    <source>
        <strain evidence="4">MMC_N1</strain>
    </source>
</reference>
<dbReference type="InterPro" id="IPR050314">
    <property type="entry name" value="Glycosyl_Hydrlase_18"/>
</dbReference>
<name>A0ABQ9JPD4_9CUCU</name>
<dbReference type="InterPro" id="IPR036508">
    <property type="entry name" value="Chitin-bd_dom_sf"/>
</dbReference>
<evidence type="ECO:0000256" key="1">
    <source>
        <dbReference type="ARBA" id="ARBA00009121"/>
    </source>
</evidence>
<organism evidence="4 5">
    <name type="scientific">Molorchus minor</name>
    <dbReference type="NCBI Taxonomy" id="1323400"/>
    <lineage>
        <taxon>Eukaryota</taxon>
        <taxon>Metazoa</taxon>
        <taxon>Ecdysozoa</taxon>
        <taxon>Arthropoda</taxon>
        <taxon>Hexapoda</taxon>
        <taxon>Insecta</taxon>
        <taxon>Pterygota</taxon>
        <taxon>Neoptera</taxon>
        <taxon>Endopterygota</taxon>
        <taxon>Coleoptera</taxon>
        <taxon>Polyphaga</taxon>
        <taxon>Cucujiformia</taxon>
        <taxon>Chrysomeloidea</taxon>
        <taxon>Cerambycidae</taxon>
        <taxon>Lamiinae</taxon>
        <taxon>Monochamini</taxon>
        <taxon>Molorchus</taxon>
    </lineage>
</organism>
<dbReference type="InterPro" id="IPR002557">
    <property type="entry name" value="Chitin-bd_dom"/>
</dbReference>
<evidence type="ECO:0000313" key="5">
    <source>
        <dbReference type="Proteomes" id="UP001162164"/>
    </source>
</evidence>
<dbReference type="PANTHER" id="PTHR11177">
    <property type="entry name" value="CHITINASE"/>
    <property type="match status" value="1"/>
</dbReference>
<proteinExistence type="inferred from homology"/>
<dbReference type="Gene3D" id="3.10.50.10">
    <property type="match status" value="1"/>
</dbReference>
<protein>
    <recommendedName>
        <fullName evidence="3">Chitin-binding type-2 domain-containing protein</fullName>
    </recommendedName>
</protein>
<dbReference type="SUPFAM" id="SSF51445">
    <property type="entry name" value="(Trans)glycosidases"/>
    <property type="match status" value="1"/>
</dbReference>
<comment type="similarity">
    <text evidence="1">Belongs to the glycosyl hydrolase 18 family. Chitinase class II subfamily.</text>
</comment>
<dbReference type="SMART" id="SM00494">
    <property type="entry name" value="ChtBD2"/>
    <property type="match status" value="3"/>
</dbReference>
<dbReference type="EMBL" id="JAPWTJ010000284">
    <property type="protein sequence ID" value="KAJ8980134.1"/>
    <property type="molecule type" value="Genomic_DNA"/>
</dbReference>
<feature type="domain" description="Chitin-binding type-2" evidence="3">
    <location>
        <begin position="555"/>
        <end position="617"/>
    </location>
</feature>
<dbReference type="PROSITE" id="PS50940">
    <property type="entry name" value="CHIT_BIND_II"/>
    <property type="match status" value="3"/>
</dbReference>
<dbReference type="PANTHER" id="PTHR11177:SF235">
    <property type="entry name" value="CHITINASE-LIKE PROTEIN IDGF1-RELATED"/>
    <property type="match status" value="1"/>
</dbReference>
<dbReference type="Gene3D" id="3.20.20.80">
    <property type="entry name" value="Glycosidases"/>
    <property type="match status" value="1"/>
</dbReference>
<feature type="domain" description="Chitin-binding type-2" evidence="3">
    <location>
        <begin position="478"/>
        <end position="543"/>
    </location>
</feature>
<dbReference type="Pfam" id="PF01607">
    <property type="entry name" value="CBM_14"/>
    <property type="match status" value="3"/>
</dbReference>
<dbReference type="SUPFAM" id="SSF57625">
    <property type="entry name" value="Invertebrate chitin-binding proteins"/>
    <property type="match status" value="3"/>
</dbReference>
<dbReference type="Pfam" id="PF00704">
    <property type="entry name" value="Glyco_hydro_18"/>
    <property type="match status" value="1"/>
</dbReference>
<dbReference type="SMART" id="SM00636">
    <property type="entry name" value="Glyco_18"/>
    <property type="match status" value="1"/>
</dbReference>
<evidence type="ECO:0000259" key="3">
    <source>
        <dbReference type="PROSITE" id="PS50940"/>
    </source>
</evidence>
<evidence type="ECO:0000256" key="2">
    <source>
        <dbReference type="ARBA" id="ARBA00022669"/>
    </source>
</evidence>
<dbReference type="InterPro" id="IPR017853">
    <property type="entry name" value="GH"/>
</dbReference>
<keyword evidence="5" id="KW-1185">Reference proteome</keyword>
<sequence>MLVLHYTHARVHGNTYYATFDGDHFFLLLPRDTTLRADRSRTRNSVKPQLPTQQVLPPNKEHFRFFVEGKQVKCLAEIPTRDESEYTECSSEPSRTDNDCWFACSWNFFEMRFLIATVLALLAVVGVGAKNCPPRKSNSKLFCYYGKLTDVDNCFCSHAILPANSDVKTVERAREFLRGVKVLVTVNEFNQGLVDLLKTSKIDGLEINLQKLDSKHDIADFISTIRSKLGSDLYLAVSVPSKPEIVAKYFDFKGLSKHADVFILQTAFLGASQNVTFHPSRLSGLWDMQNTDSVVDLVTGLGAPLSKLAITAPVQAFQFKLQHEEYTAPGSPAVALETLTRDQLCNLMSGGANWTLERDQDQAGPYIFSKDRWVAFEDSTSMDIKAKYSRVRGLAGLALKDVSQDGGGECGPSILEAAHIGLSRQARAPRGAVLHSLEREILETARPLDRVQVSPYRISRIIDVEGKIHAVRQDTRTEFSCSRQGYFVHPRSCNRFYRCVKFDQLVDDFNVFEFDCPAGLAFDERVEVCVWPGSLAKGAPCSGSSEIAPVPRKGSPVHRNQEEGYYADPENCRWFFACLDHGKSPLSAYEFRCPFGLVFDSDRLLCEWSWLVPKCSHGDGLGLNLPSEFAYGGYSSGHGAGVILQQYNGLGALGSVKLGGIAGKVTHPIVYSNVGTSGVGYQNSGYLNQGGYIVRNDLGGLGSNAVGSLQRAGLLRTDLGHGQIYQGSGRIDLGNNIGTGEGASNLNLQYNSGLGAATLQSGYEGAAGSLGLGNVNLAGGFGAKTSGQGQYQFNAASGIAGGSFGAQYHGASGQIGLDGQGGLSNLHQANVEGVAGDNVEGKIGLGYQGSSIGLQHQANVGEGSSGLHQSLGAIASLGGRSGQLYSQYQNQLGQGGEGTLSNIGLVQGVDVNGYQAGIDESANNYNFGLKSGQVYLQSQEGTVPEQNGVRLQSNALDNSGAKSYQTITQHHNQAQQILVPGPGQEGQLAYNAANANSFGARITPQNSIQHTQQNQLVAVDAGQNDVNYNAVNAQDFGVDSSQNLNQYQGEGVSGNINIVGGGYSAVGASRSGVEIQNNGANIDAIVHSTPAPISIATVSSIPTVTSVPIPKLKTASGFESYKGGVIANVPELQYRVYDNSTNFVKFVSTTPSALLVNEGLQERPYQNGNAAASYSYQSIHTPINKGYTYSKPSLAFEEGPTKTINQASLIGYNYVGSSTVRPDVAVIQANAVPSATVENSGGYVYSKPSITFEETPVKTISSFSISTPTTVRPVVVQQKLQPVVQPAVSYSFHRQEATGQKSIIFGEKQPQFVVSSTPQPVAIEQRPSIIVSSTTAPIIEQKISQPVIPSYTITQQIGSQGYNYPKPSVAFVEGLAQSVQPGTVSRFSIQTPSVQTSIPTHQVQPAVVSTYNIHQPAVAQPTVSSYTYEQDYSQGYHYPRPAIAFPQAVTYQKPAVTQYTYQDIAQQAVGIHQPSYVTPTTSRPSILVQNQPTLSTYTYSSPSTVLPDLVIQQQPAVSSDYRYTASSTVKPVEFSGYSYLKPSVAFEEEPRPVEEVPFVKKKAYLTGQVNTYQYNQPLVVENYQAPRAQSNGYFTSNVGTISSTPTNEQEYYSTPSYQVNQIYAQSTPRPTYQSTVAAVIKTQTQRVTEAPFYYYDSRLTSTQRPQAVQGYNYPKPKVVFEETPAPVVPTREYLPAVTSTTSRPVFKYSFSALDNNVYIPSTTQVPREYIPVTTKVQTATPQQVFVVPEISTTIRPVTPTTYLPPRPRVRVTTAIPSTQYLPVRPRVTVSTSAPVEVTTLARGYLPARSRVTSTISPIEVSSRRPAKVTIIKQNDFQPVLAAKLGAQCTCISDSLKTGKRKKIIIVEDDDDDDGYLVGNNNQGGVVLENYRYNPQNVVDITPTPQVYLQSTTNEIVPAPTPTYIRKRVRVRPLTSTSSYESATEVSDGEIAGAVRTGLKLVKQAAKEGAREGTEEAVAKYGNVNIRDTIECERAGLFRHPSQCNKFIACRWDCTKNKFTVHSFNCPIHLTFDSTLGACNWPSQGPACLENTLIPSE</sequence>
<dbReference type="InterPro" id="IPR029070">
    <property type="entry name" value="Chitinase_insertion_sf"/>
</dbReference>
<accession>A0ABQ9JPD4</accession>
<dbReference type="Gene3D" id="2.170.140.10">
    <property type="entry name" value="Chitin binding domain"/>
    <property type="match status" value="3"/>
</dbReference>
<keyword evidence="2" id="KW-0147">Chitin-binding</keyword>
<gene>
    <name evidence="4" type="ORF">NQ317_009193</name>
</gene>
<dbReference type="InterPro" id="IPR011583">
    <property type="entry name" value="Chitinase_II/V-like_cat"/>
</dbReference>
<dbReference type="InterPro" id="IPR001223">
    <property type="entry name" value="Glyco_hydro18_cat"/>
</dbReference>
<feature type="domain" description="Chitin-binding type-2" evidence="3">
    <location>
        <begin position="1988"/>
        <end position="2049"/>
    </location>
</feature>
<evidence type="ECO:0000313" key="4">
    <source>
        <dbReference type="EMBL" id="KAJ8980134.1"/>
    </source>
</evidence>
<comment type="caution">
    <text evidence="4">The sequence shown here is derived from an EMBL/GenBank/DDBJ whole genome shotgun (WGS) entry which is preliminary data.</text>
</comment>
<dbReference type="Proteomes" id="UP001162164">
    <property type="component" value="Unassembled WGS sequence"/>
</dbReference>